<name>A0A367JDP4_RHIAZ</name>
<protein>
    <submittedName>
        <fullName evidence="1">Uncharacterized protein</fullName>
    </submittedName>
</protein>
<organism evidence="1 2">
    <name type="scientific">Rhizopus azygosporus</name>
    <name type="common">Rhizopus microsporus var. azygosporus</name>
    <dbReference type="NCBI Taxonomy" id="86630"/>
    <lineage>
        <taxon>Eukaryota</taxon>
        <taxon>Fungi</taxon>
        <taxon>Fungi incertae sedis</taxon>
        <taxon>Mucoromycota</taxon>
        <taxon>Mucoromycotina</taxon>
        <taxon>Mucoromycetes</taxon>
        <taxon>Mucorales</taxon>
        <taxon>Mucorineae</taxon>
        <taxon>Rhizopodaceae</taxon>
        <taxon>Rhizopus</taxon>
    </lineage>
</organism>
<dbReference type="EMBL" id="PJQL01001542">
    <property type="protein sequence ID" value="RCH88037.1"/>
    <property type="molecule type" value="Genomic_DNA"/>
</dbReference>
<dbReference type="OrthoDB" id="2262847at2759"/>
<proteinExistence type="predicted"/>
<reference evidence="1 2" key="1">
    <citation type="journal article" date="2018" name="G3 (Bethesda)">
        <title>Phylogenetic and Phylogenomic Definition of Rhizopus Species.</title>
        <authorList>
            <person name="Gryganskyi A.P."/>
            <person name="Golan J."/>
            <person name="Dolatabadi S."/>
            <person name="Mondo S."/>
            <person name="Robb S."/>
            <person name="Idnurm A."/>
            <person name="Muszewska A."/>
            <person name="Steczkiewicz K."/>
            <person name="Masonjones S."/>
            <person name="Liao H.L."/>
            <person name="Gajdeczka M.T."/>
            <person name="Anike F."/>
            <person name="Vuek A."/>
            <person name="Anishchenko I.M."/>
            <person name="Voigt K."/>
            <person name="de Hoog G.S."/>
            <person name="Smith M.E."/>
            <person name="Heitman J."/>
            <person name="Vilgalys R."/>
            <person name="Stajich J.E."/>
        </authorList>
    </citation>
    <scope>NUCLEOTIDE SEQUENCE [LARGE SCALE GENOMIC DNA]</scope>
    <source>
        <strain evidence="1 2">CBS 357.93</strain>
    </source>
</reference>
<comment type="caution">
    <text evidence="1">The sequence shown here is derived from an EMBL/GenBank/DDBJ whole genome shotgun (WGS) entry which is preliminary data.</text>
</comment>
<accession>A0A367JDP4</accession>
<dbReference type="Proteomes" id="UP000252139">
    <property type="component" value="Unassembled WGS sequence"/>
</dbReference>
<keyword evidence="2" id="KW-1185">Reference proteome</keyword>
<evidence type="ECO:0000313" key="2">
    <source>
        <dbReference type="Proteomes" id="UP000252139"/>
    </source>
</evidence>
<evidence type="ECO:0000313" key="1">
    <source>
        <dbReference type="EMBL" id="RCH88037.1"/>
    </source>
</evidence>
<sequence length="190" mass="21497">MSSVTSQFYNADGVLWNKNHNLEVAILETTGAFKQYNAPKRTKDYVKSGYGLVVMLHAIGREYQYGSFGIFKQIGVFFTGNAIYISTCIGSVGMPTHAQGSEESIRQLVNLFWLLRTLVLETNQAMDSLRSSHVENMKLKTRNLEGSSEITDLCSFFKLNADVKLPQTYIKQSKRIQMHSSSLIPYEDDF</sequence>
<dbReference type="AlphaFoldDB" id="A0A367JDP4"/>
<gene>
    <name evidence="1" type="ORF">CU097_010672</name>
</gene>